<sequence length="185" mass="20854">MRIGLLTDTHLPSTIRELWNEVREVFSGVDLILHGGDIVTPGVLDWLETIAPTLAARGNNDYGWSDPRVQDCQWLDLEGWRLAMVHDMEPEDRPIAALCDRYLRGERPDIIITGHTHFERLDYREGVLQINAGSPTHPHQWSTRLGTVGLLELSPGQLQAEIVRLGETPGLRNPGKALSFRRPLL</sequence>
<dbReference type="GO" id="GO:0046872">
    <property type="term" value="F:metal ion binding"/>
    <property type="evidence" value="ECO:0007669"/>
    <property type="project" value="UniProtKB-KW"/>
</dbReference>
<keyword evidence="5" id="KW-1185">Reference proteome</keyword>
<dbReference type="EC" id="3.1.4.-" evidence="2"/>
<dbReference type="EMBL" id="AZHW01000927">
    <property type="protein sequence ID" value="ETW95353.1"/>
    <property type="molecule type" value="Genomic_DNA"/>
</dbReference>
<feature type="domain" description="Calcineurin-like phosphoesterase" evidence="3">
    <location>
        <begin position="1"/>
        <end position="153"/>
    </location>
</feature>
<reference evidence="4 5" key="1">
    <citation type="journal article" date="2014" name="Nature">
        <title>An environmental bacterial taxon with a large and distinct metabolic repertoire.</title>
        <authorList>
            <person name="Wilson M.C."/>
            <person name="Mori T."/>
            <person name="Ruckert C."/>
            <person name="Uria A.R."/>
            <person name="Helf M.J."/>
            <person name="Takada K."/>
            <person name="Gernert C."/>
            <person name="Steffens U.A."/>
            <person name="Heycke N."/>
            <person name="Schmitt S."/>
            <person name="Rinke C."/>
            <person name="Helfrich E.J."/>
            <person name="Brachmann A.O."/>
            <person name="Gurgui C."/>
            <person name="Wakimoto T."/>
            <person name="Kracht M."/>
            <person name="Crusemann M."/>
            <person name="Hentschel U."/>
            <person name="Abe I."/>
            <person name="Matsunaga S."/>
            <person name="Kalinowski J."/>
            <person name="Takeyama H."/>
            <person name="Piel J."/>
        </authorList>
    </citation>
    <scope>NUCLEOTIDE SEQUENCE [LARGE SCALE GENOMIC DNA]</scope>
    <source>
        <strain evidence="5">TSY1</strain>
    </source>
</reference>
<dbReference type="InterPro" id="IPR029052">
    <property type="entry name" value="Metallo-depent_PP-like"/>
</dbReference>
<dbReference type="GO" id="GO:0016787">
    <property type="term" value="F:hydrolase activity"/>
    <property type="evidence" value="ECO:0007669"/>
    <property type="project" value="UniProtKB-UniRule"/>
</dbReference>
<dbReference type="PANTHER" id="PTHR11124">
    <property type="entry name" value="VACUOLAR SORTING PROTEIN VPS29"/>
    <property type="match status" value="1"/>
</dbReference>
<accession>W4LBA9</accession>
<comment type="cofactor">
    <cofactor evidence="2">
        <name>a divalent metal cation</name>
        <dbReference type="ChEBI" id="CHEBI:60240"/>
    </cofactor>
</comment>
<dbReference type="HOGENOM" id="CLU_063749_3_1_7"/>
<gene>
    <name evidence="4" type="ORF">ETSY1_30970</name>
</gene>
<dbReference type="InterPro" id="IPR000979">
    <property type="entry name" value="Phosphodiesterase_MJ0936/Vps29"/>
</dbReference>
<dbReference type="Pfam" id="PF12850">
    <property type="entry name" value="Metallophos_2"/>
    <property type="match status" value="1"/>
</dbReference>
<evidence type="ECO:0000256" key="2">
    <source>
        <dbReference type="RuleBase" id="RU362039"/>
    </source>
</evidence>
<dbReference type="Proteomes" id="UP000019141">
    <property type="component" value="Unassembled WGS sequence"/>
</dbReference>
<evidence type="ECO:0000313" key="5">
    <source>
        <dbReference type="Proteomes" id="UP000019141"/>
    </source>
</evidence>
<organism evidence="4 5">
    <name type="scientific">Entotheonella factor</name>
    <dbReference type="NCBI Taxonomy" id="1429438"/>
    <lineage>
        <taxon>Bacteria</taxon>
        <taxon>Pseudomonadati</taxon>
        <taxon>Nitrospinota/Tectimicrobiota group</taxon>
        <taxon>Candidatus Tectimicrobiota</taxon>
        <taxon>Candidatus Entotheonellia</taxon>
        <taxon>Candidatus Entotheonellales</taxon>
        <taxon>Candidatus Entotheonellaceae</taxon>
        <taxon>Candidatus Entotheonella</taxon>
    </lineage>
</organism>
<comment type="similarity">
    <text evidence="1 2">Belongs to the metallophosphoesterase superfamily. YfcE family.</text>
</comment>
<evidence type="ECO:0000313" key="4">
    <source>
        <dbReference type="EMBL" id="ETW95353.1"/>
    </source>
</evidence>
<name>W4LBA9_ENTF1</name>
<keyword evidence="2" id="KW-0479">Metal-binding</keyword>
<dbReference type="Gene3D" id="3.60.21.10">
    <property type="match status" value="1"/>
</dbReference>
<dbReference type="SUPFAM" id="SSF56300">
    <property type="entry name" value="Metallo-dependent phosphatases"/>
    <property type="match status" value="1"/>
</dbReference>
<dbReference type="InterPro" id="IPR024654">
    <property type="entry name" value="Calcineurin-like_PHP_lpxH"/>
</dbReference>
<evidence type="ECO:0000256" key="1">
    <source>
        <dbReference type="ARBA" id="ARBA00008950"/>
    </source>
</evidence>
<evidence type="ECO:0000259" key="3">
    <source>
        <dbReference type="Pfam" id="PF12850"/>
    </source>
</evidence>
<proteinExistence type="inferred from homology"/>
<dbReference type="NCBIfam" id="TIGR00040">
    <property type="entry name" value="yfcE"/>
    <property type="match status" value="1"/>
</dbReference>
<comment type="caution">
    <text evidence="4">The sequence shown here is derived from an EMBL/GenBank/DDBJ whole genome shotgun (WGS) entry which is preliminary data.</text>
</comment>
<dbReference type="AlphaFoldDB" id="W4LBA9"/>
<protein>
    <recommendedName>
        <fullName evidence="2">Phosphoesterase</fullName>
        <ecNumber evidence="2">3.1.4.-</ecNumber>
    </recommendedName>
</protein>